<accession>A0A6C0AL21</accession>
<dbReference type="EMBL" id="MN740714">
    <property type="protein sequence ID" value="QHS80537.1"/>
    <property type="molecule type" value="Genomic_DNA"/>
</dbReference>
<dbReference type="AlphaFoldDB" id="A0A6C0AL21"/>
<proteinExistence type="predicted"/>
<protein>
    <submittedName>
        <fullName evidence="1">Uncharacterized protein</fullName>
    </submittedName>
</protein>
<evidence type="ECO:0000313" key="1">
    <source>
        <dbReference type="EMBL" id="QHS80537.1"/>
    </source>
</evidence>
<organism evidence="1">
    <name type="scientific">viral metagenome</name>
    <dbReference type="NCBI Taxonomy" id="1070528"/>
    <lineage>
        <taxon>unclassified sequences</taxon>
        <taxon>metagenomes</taxon>
        <taxon>organismal metagenomes</taxon>
    </lineage>
</organism>
<name>A0A6C0AL21_9ZZZZ</name>
<sequence length="76" mass="9285">MKIINYTRRDELQLIKSLISFTDNNYNFIIKLVDKLMNDNLDAYRYGTSWMDKYITNYRIKKLNKLIQKKYNILVV</sequence>
<reference evidence="1" key="1">
    <citation type="journal article" date="2020" name="Nature">
        <title>Giant virus diversity and host interactions through global metagenomics.</title>
        <authorList>
            <person name="Schulz F."/>
            <person name="Roux S."/>
            <person name="Paez-Espino D."/>
            <person name="Jungbluth S."/>
            <person name="Walsh D.A."/>
            <person name="Denef V.J."/>
            <person name="McMahon K.D."/>
            <person name="Konstantinidis K.T."/>
            <person name="Eloe-Fadrosh E.A."/>
            <person name="Kyrpides N.C."/>
            <person name="Woyke T."/>
        </authorList>
    </citation>
    <scope>NUCLEOTIDE SEQUENCE</scope>
    <source>
        <strain evidence="1">GVMAG-S-1091796-13</strain>
    </source>
</reference>